<evidence type="ECO:0000313" key="1">
    <source>
        <dbReference type="EMBL" id="HAE47294.1"/>
    </source>
</evidence>
<dbReference type="EMBL" id="DMAI01000122">
    <property type="protein sequence ID" value="HAE47294.1"/>
    <property type="molecule type" value="Genomic_DNA"/>
</dbReference>
<dbReference type="Proteomes" id="UP000257706">
    <property type="component" value="Unassembled WGS sequence"/>
</dbReference>
<name>A0A3B9IHE8_9PROT</name>
<sequence>MDPYTRLIADLGLPAWIGEVRNGRWLADAMVWEAPADWYTCPPALVPLTSDGSGPRYVGIWVRWTAAGRVLHFVEAEPEDQFLLLESALTVEQFAARLAMHAMSAADDVTDDIRAFAAAAGIVDLDALDRHTTNYSDHPRTLIHLPLFDTPRPATACTEGLSRDGITPFAGDTPSPEEPGAAWFELSGARRAALADDPAAAPWQRRNAPVEALFADAMAQGDHLRAWAILNSTGWTLFPARRAAADLAAAVADPLIARQLRAWMTFSEDEGDDDY</sequence>
<organism evidence="1 2">
    <name type="scientific">Tistrella mobilis</name>
    <dbReference type="NCBI Taxonomy" id="171437"/>
    <lineage>
        <taxon>Bacteria</taxon>
        <taxon>Pseudomonadati</taxon>
        <taxon>Pseudomonadota</taxon>
        <taxon>Alphaproteobacteria</taxon>
        <taxon>Geminicoccales</taxon>
        <taxon>Geminicoccaceae</taxon>
        <taxon>Tistrella</taxon>
    </lineage>
</organism>
<reference evidence="1 2" key="1">
    <citation type="journal article" date="2018" name="Nat. Biotechnol.">
        <title>A standardized bacterial taxonomy based on genome phylogeny substantially revises the tree of life.</title>
        <authorList>
            <person name="Parks D.H."/>
            <person name="Chuvochina M."/>
            <person name="Waite D.W."/>
            <person name="Rinke C."/>
            <person name="Skarshewski A."/>
            <person name="Chaumeil P.A."/>
            <person name="Hugenholtz P."/>
        </authorList>
    </citation>
    <scope>NUCLEOTIDE SEQUENCE [LARGE SCALE GENOMIC DNA]</scope>
    <source>
        <strain evidence="1">UBA8739</strain>
    </source>
</reference>
<protein>
    <submittedName>
        <fullName evidence="1">Uncharacterized protein</fullName>
    </submittedName>
</protein>
<dbReference type="AlphaFoldDB" id="A0A3B9IHE8"/>
<comment type="caution">
    <text evidence="1">The sequence shown here is derived from an EMBL/GenBank/DDBJ whole genome shotgun (WGS) entry which is preliminary data.</text>
</comment>
<gene>
    <name evidence="1" type="ORF">DCK97_07725</name>
</gene>
<evidence type="ECO:0000313" key="2">
    <source>
        <dbReference type="Proteomes" id="UP000257706"/>
    </source>
</evidence>
<proteinExistence type="predicted"/>
<accession>A0A3B9IHE8</accession>